<gene>
    <name evidence="1" type="ORF">NITINOP_2049</name>
</gene>
<dbReference type="RefSeq" id="WP_062485066.1">
    <property type="nucleotide sequence ID" value="NZ_LN885086.1"/>
</dbReference>
<dbReference type="InterPro" id="IPR018575">
    <property type="entry name" value="Restrct_endonuc_II_Eco29kI"/>
</dbReference>
<evidence type="ECO:0000313" key="1">
    <source>
        <dbReference type="EMBL" id="CUQ67021.1"/>
    </source>
</evidence>
<protein>
    <submittedName>
        <fullName evidence="1">Restriction endonuclease, type II, Eco29kI</fullName>
    </submittedName>
</protein>
<dbReference type="Pfam" id="PF09517">
    <property type="entry name" value="RE_Eco29kI"/>
    <property type="match status" value="1"/>
</dbReference>
<accession>A0A0S4KUN0</accession>
<keyword evidence="2" id="KW-1185">Reference proteome</keyword>
<dbReference type="OrthoDB" id="4187639at2"/>
<organism evidence="1 2">
    <name type="scientific">Candidatus Nitrospira inopinata</name>
    <dbReference type="NCBI Taxonomy" id="1715989"/>
    <lineage>
        <taxon>Bacteria</taxon>
        <taxon>Pseudomonadati</taxon>
        <taxon>Nitrospirota</taxon>
        <taxon>Nitrospiria</taxon>
        <taxon>Nitrospirales</taxon>
        <taxon>Nitrospiraceae</taxon>
        <taxon>Nitrospira</taxon>
    </lineage>
</organism>
<dbReference type="GO" id="GO:0004519">
    <property type="term" value="F:endonuclease activity"/>
    <property type="evidence" value="ECO:0007669"/>
    <property type="project" value="UniProtKB-KW"/>
</dbReference>
<dbReference type="KEGG" id="nio:NITINOP_2049"/>
<dbReference type="CDD" id="cd10453">
    <property type="entry name" value="GIY-YIG_RE_Cfr42I"/>
    <property type="match status" value="1"/>
</dbReference>
<dbReference type="REBASE" id="132191">
    <property type="entry name" value="NspENR4ORF2046P"/>
</dbReference>
<keyword evidence="1" id="KW-0378">Hydrolase</keyword>
<dbReference type="EMBL" id="LN885086">
    <property type="protein sequence ID" value="CUQ67021.1"/>
    <property type="molecule type" value="Genomic_DNA"/>
</dbReference>
<reference evidence="2" key="1">
    <citation type="submission" date="2015-09" db="EMBL/GenBank/DDBJ databases">
        <authorList>
            <person name="Daims H."/>
        </authorList>
    </citation>
    <scope>NUCLEOTIDE SEQUENCE [LARGE SCALE GENOMIC DNA]</scope>
</reference>
<proteinExistence type="predicted"/>
<keyword evidence="1" id="KW-0255">Endonuclease</keyword>
<name>A0A0S4KUN0_9BACT</name>
<sequence length="226" mass="24838">MPPDRPKRIQPFNPLDKTNLGESVAGALLQQPAGPLPPAEPFIGAGVYAIYYDGPFPLYKDIAELNRNGRFGWPIYVGKAVPAGARKGGYGLGADPGQALFKRLAEHASSIEQANDLESEHFKCRFLVVDDIWIPLAESLLIEMFSPLWNKRIDGFGNHDPGKGRYNQQRSLWDELHPGRAWAAKLKPLEGNLPSVREGVAEYLTKAKAAIVAQQRAAADTAKRRG</sequence>
<dbReference type="Proteomes" id="UP000066284">
    <property type="component" value="Chromosome 1"/>
</dbReference>
<dbReference type="AlphaFoldDB" id="A0A0S4KUN0"/>
<keyword evidence="1" id="KW-0540">Nuclease</keyword>
<evidence type="ECO:0000313" key="2">
    <source>
        <dbReference type="Proteomes" id="UP000066284"/>
    </source>
</evidence>